<dbReference type="STRING" id="679897.HMU01460"/>
<dbReference type="AlphaFoldDB" id="D3UFY7"/>
<dbReference type="Pfam" id="PF12163">
    <property type="entry name" value="HobA"/>
    <property type="match status" value="1"/>
</dbReference>
<evidence type="ECO:0008006" key="3">
    <source>
        <dbReference type="Google" id="ProtNLM"/>
    </source>
</evidence>
<dbReference type="InterPro" id="IPR038381">
    <property type="entry name" value="HobA_sf"/>
</dbReference>
<dbReference type="HOGENOM" id="CLU_127636_0_0_7"/>
<sequence length="174" mass="20111">MLKNIREEHNKIALDSDWLEIERFTLVSLLSRMISHVLNGGTLLVCTEDRLEWFEKFVIQNINRPITARPLVPIFGVSEILPKIQSQDPALVLDMLSLSYKDFAFWYIGRAQGDVAKLALSKDDSFLWLLDDSMQKALNLSTKEKIKIEYKLIQLYKIFEEALFGAMFGNIILE</sequence>
<dbReference type="Proteomes" id="UP000001522">
    <property type="component" value="Chromosome"/>
</dbReference>
<gene>
    <name evidence="1" type="ordered locus">HMU01460</name>
</gene>
<protein>
    <recommendedName>
        <fullName evidence="3">DnaA initiator-associating factor for replication initiation HobA</fullName>
    </recommendedName>
</protein>
<dbReference type="KEGG" id="hms:HMU01460"/>
<name>D3UFY7_HELM1</name>
<proteinExistence type="predicted"/>
<reference evidence="1 2" key="1">
    <citation type="journal article" date="2010" name="BMC Genomics">
        <title>Comparative genomics and proteomics of Helicobacter mustelae, an ulcerogenic and carcinogenic gastric pathogen.</title>
        <authorList>
            <person name="O'Toole P.W."/>
            <person name="Snelling W.J."/>
            <person name="Canchaya C."/>
            <person name="Forde B.M."/>
            <person name="Hardie K.R."/>
            <person name="Josenhans C."/>
            <person name="Graham R.L.J."/>
            <person name="McMullan G."/>
            <person name="Parkhill J."/>
            <person name="Belda E."/>
            <person name="Bentley S.D."/>
        </authorList>
    </citation>
    <scope>NUCLEOTIDE SEQUENCE [LARGE SCALE GENOMIC DNA]</scope>
    <source>
        <strain evidence="2">ATCC 43772 / LMG 18044 / NCTC 12198 / 12198</strain>
    </source>
</reference>
<keyword evidence="2" id="KW-1185">Reference proteome</keyword>
<accession>D3UFY7</accession>
<dbReference type="EMBL" id="FN555004">
    <property type="protein sequence ID" value="CBG39408.1"/>
    <property type="molecule type" value="Genomic_DNA"/>
</dbReference>
<evidence type="ECO:0000313" key="1">
    <source>
        <dbReference type="EMBL" id="CBG39408.1"/>
    </source>
</evidence>
<dbReference type="InterPro" id="IPR021011">
    <property type="entry name" value="HobA"/>
</dbReference>
<organism evidence="1 2">
    <name type="scientific">Helicobacter mustelae (strain ATCC 43772 / CCUG 25715 / CIP 103759 / LMG 18044 / NCTC 12198 / R85-136P)</name>
    <name type="common">Campylobacter mustelae</name>
    <dbReference type="NCBI Taxonomy" id="679897"/>
    <lineage>
        <taxon>Bacteria</taxon>
        <taxon>Pseudomonadati</taxon>
        <taxon>Campylobacterota</taxon>
        <taxon>Epsilonproteobacteria</taxon>
        <taxon>Campylobacterales</taxon>
        <taxon>Helicobacteraceae</taxon>
        <taxon>Helicobacter</taxon>
    </lineage>
</organism>
<dbReference type="Gene3D" id="3.40.50.11670">
    <property type="entry name" value="DNA replication regulator HobA"/>
    <property type="match status" value="1"/>
</dbReference>
<evidence type="ECO:0000313" key="2">
    <source>
        <dbReference type="Proteomes" id="UP000001522"/>
    </source>
</evidence>